<evidence type="ECO:0000256" key="15">
    <source>
        <dbReference type="ARBA" id="ARBA00058015"/>
    </source>
</evidence>
<evidence type="ECO:0000256" key="12">
    <source>
        <dbReference type="ARBA" id="ARBA00023204"/>
    </source>
</evidence>
<organism evidence="20 21">
    <name type="scientific">Tilletia caries</name>
    <name type="common">wheat bunt fungus</name>
    <dbReference type="NCBI Taxonomy" id="13290"/>
    <lineage>
        <taxon>Eukaryota</taxon>
        <taxon>Fungi</taxon>
        <taxon>Dikarya</taxon>
        <taxon>Basidiomycota</taxon>
        <taxon>Ustilaginomycotina</taxon>
        <taxon>Exobasidiomycetes</taxon>
        <taxon>Tilletiales</taxon>
        <taxon>Tilletiaceae</taxon>
        <taxon>Tilletia</taxon>
    </lineage>
</organism>
<name>A0A177VFS7_9BASI</name>
<dbReference type="GO" id="GO:0000727">
    <property type="term" value="P:double-strand break repair via break-induced replication"/>
    <property type="evidence" value="ECO:0007669"/>
    <property type="project" value="UniProtKB-UniRule"/>
</dbReference>
<dbReference type="CDD" id="cd20074">
    <property type="entry name" value="XPF_nuclease_Mus81"/>
    <property type="match status" value="1"/>
</dbReference>
<dbReference type="GO" id="GO:0003677">
    <property type="term" value="F:DNA binding"/>
    <property type="evidence" value="ECO:0007669"/>
    <property type="project" value="UniProtKB-UniRule"/>
</dbReference>
<dbReference type="GO" id="GO:0008821">
    <property type="term" value="F:crossover junction DNA endonuclease activity"/>
    <property type="evidence" value="ECO:0007669"/>
    <property type="project" value="UniProtKB-UniRule"/>
</dbReference>
<keyword evidence="11 16" id="KW-0233">DNA recombination</keyword>
<feature type="compositionally biased region" description="Basic and acidic residues" evidence="17">
    <location>
        <begin position="146"/>
        <end position="156"/>
    </location>
</feature>
<dbReference type="GO" id="GO:0046872">
    <property type="term" value="F:metal ion binding"/>
    <property type="evidence" value="ECO:0007669"/>
    <property type="project" value="UniProtKB-UniRule"/>
</dbReference>
<accession>A0A177VFS7</accession>
<evidence type="ECO:0000256" key="10">
    <source>
        <dbReference type="ARBA" id="ARBA00022842"/>
    </source>
</evidence>
<feature type="region of interest" description="Disordered" evidence="17">
    <location>
        <begin position="356"/>
        <end position="488"/>
    </location>
</feature>
<feature type="region of interest" description="Disordered" evidence="17">
    <location>
        <begin position="865"/>
        <end position="884"/>
    </location>
</feature>
<dbReference type="PROSITE" id="PS50330">
    <property type="entry name" value="UIM"/>
    <property type="match status" value="1"/>
</dbReference>
<feature type="compositionally biased region" description="Basic and acidic residues" evidence="17">
    <location>
        <begin position="184"/>
        <end position="198"/>
    </location>
</feature>
<comment type="cofactor">
    <cofactor evidence="1 16">
        <name>Mg(2+)</name>
        <dbReference type="ChEBI" id="CHEBI:18420"/>
    </cofactor>
</comment>
<reference evidence="20" key="2">
    <citation type="journal article" date="2019" name="IMA Fungus">
        <title>Genome sequencing and comparison of five Tilletia species to identify candidate genes for the detection of regulated species infecting wheat.</title>
        <authorList>
            <person name="Nguyen H.D.T."/>
            <person name="Sultana T."/>
            <person name="Kesanakurti P."/>
            <person name="Hambleton S."/>
        </authorList>
    </citation>
    <scope>NUCLEOTIDE SEQUENCE</scope>
    <source>
        <strain evidence="20">DAOMC 238032</strain>
    </source>
</reference>
<comment type="similarity">
    <text evidence="3 16">Belongs to the XPF family.</text>
</comment>
<keyword evidence="22" id="KW-1185">Reference proteome</keyword>
<dbReference type="Pfam" id="PF14716">
    <property type="entry name" value="HHH_8"/>
    <property type="match status" value="1"/>
</dbReference>
<dbReference type="InterPro" id="IPR010996">
    <property type="entry name" value="HHH_MUS81"/>
</dbReference>
<feature type="region of interest" description="Disordered" evidence="17">
    <location>
        <begin position="654"/>
        <end position="707"/>
    </location>
</feature>
<feature type="region of interest" description="Disordered" evidence="17">
    <location>
        <begin position="780"/>
        <end position="823"/>
    </location>
</feature>
<evidence type="ECO:0000313" key="21">
    <source>
        <dbReference type="Proteomes" id="UP000077671"/>
    </source>
</evidence>
<proteinExistence type="inferred from homology"/>
<feature type="compositionally biased region" description="Low complexity" evidence="17">
    <location>
        <begin position="676"/>
        <end position="694"/>
    </location>
</feature>
<evidence type="ECO:0000259" key="18">
    <source>
        <dbReference type="SMART" id="SM00891"/>
    </source>
</evidence>
<feature type="region of interest" description="Disordered" evidence="17">
    <location>
        <begin position="721"/>
        <end position="756"/>
    </location>
</feature>
<dbReference type="SMART" id="SM00891">
    <property type="entry name" value="ERCC4"/>
    <property type="match status" value="1"/>
</dbReference>
<dbReference type="GO" id="GO:0006308">
    <property type="term" value="P:DNA catabolic process"/>
    <property type="evidence" value="ECO:0007669"/>
    <property type="project" value="UniProtKB-UniRule"/>
</dbReference>
<dbReference type="PANTHER" id="PTHR13451:SF0">
    <property type="entry name" value="CROSSOVER JUNCTION ENDONUCLEASE MUS81"/>
    <property type="match status" value="1"/>
</dbReference>
<evidence type="ECO:0000313" key="20">
    <source>
        <dbReference type="EMBL" id="KAE8265724.1"/>
    </source>
</evidence>
<feature type="region of interest" description="Disordered" evidence="17">
    <location>
        <begin position="1355"/>
        <end position="1374"/>
    </location>
</feature>
<keyword evidence="8 16" id="KW-0227">DNA damage</keyword>
<feature type="compositionally biased region" description="Polar residues" evidence="17">
    <location>
        <begin position="537"/>
        <end position="550"/>
    </location>
</feature>
<dbReference type="GO" id="GO:0000712">
    <property type="term" value="P:resolution of meiotic recombination intermediates"/>
    <property type="evidence" value="ECO:0007669"/>
    <property type="project" value="TreeGrafter"/>
</dbReference>
<dbReference type="GO" id="GO:0048476">
    <property type="term" value="C:Holliday junction resolvase complex"/>
    <property type="evidence" value="ECO:0007669"/>
    <property type="project" value="UniProtKB-UniRule"/>
</dbReference>
<keyword evidence="6 16" id="KW-0479">Metal-binding</keyword>
<feature type="region of interest" description="Disordered" evidence="17">
    <location>
        <begin position="1281"/>
        <end position="1349"/>
    </location>
</feature>
<dbReference type="GO" id="GO:0005634">
    <property type="term" value="C:nucleus"/>
    <property type="evidence" value="ECO:0007669"/>
    <property type="project" value="UniProtKB-SubCell"/>
</dbReference>
<evidence type="ECO:0000256" key="1">
    <source>
        <dbReference type="ARBA" id="ARBA00001946"/>
    </source>
</evidence>
<reference evidence="20" key="1">
    <citation type="submission" date="2016-04" db="EMBL/GenBank/DDBJ databases">
        <authorList>
            <person name="Nguyen H.D."/>
            <person name="Kesanakurti P."/>
            <person name="Cullis J."/>
            <person name="Levesque C.A."/>
            <person name="Hambleton S."/>
        </authorList>
    </citation>
    <scope>NUCLEOTIDE SEQUENCE</scope>
    <source>
        <strain evidence="20">DAOMC 238032</strain>
    </source>
</reference>
<dbReference type="InterPro" id="IPR003903">
    <property type="entry name" value="UIM_dom"/>
</dbReference>
<feature type="compositionally biased region" description="Polar residues" evidence="17">
    <location>
        <begin position="797"/>
        <end position="811"/>
    </location>
</feature>
<feature type="region of interest" description="Disordered" evidence="17">
    <location>
        <begin position="961"/>
        <end position="998"/>
    </location>
</feature>
<keyword evidence="13 16" id="KW-0539">Nucleus</keyword>
<comment type="function">
    <text evidence="15 16">Interacts with EME1 to form a DNA structure-specific endonuclease with substrate preference for branched DNA structures with a 5'-end at the branch nick. Typical substrates include 3'-flap structures, D-loops, replication forks and nicked Holliday junctions. May be required in mitosis for the processing of stalled or collapsed replication fork intermediates. May be required in meiosis for the repair of meiosis-specific double strand breaks subsequent to single-end invasion (SEI).</text>
</comment>
<keyword evidence="5 16" id="KW-0540">Nuclease</keyword>
<feature type="compositionally biased region" description="Low complexity" evidence="17">
    <location>
        <begin position="865"/>
        <end position="878"/>
    </location>
</feature>
<evidence type="ECO:0000256" key="9">
    <source>
        <dbReference type="ARBA" id="ARBA00022801"/>
    </source>
</evidence>
<evidence type="ECO:0000256" key="11">
    <source>
        <dbReference type="ARBA" id="ARBA00023172"/>
    </source>
</evidence>
<dbReference type="GO" id="GO:0031573">
    <property type="term" value="P:mitotic intra-S DNA damage checkpoint signaling"/>
    <property type="evidence" value="ECO:0007669"/>
    <property type="project" value="TreeGrafter"/>
</dbReference>
<feature type="region of interest" description="Disordered" evidence="17">
    <location>
        <begin position="184"/>
        <end position="221"/>
    </location>
</feature>
<evidence type="ECO:0000313" key="22">
    <source>
        <dbReference type="Proteomes" id="UP000836402"/>
    </source>
</evidence>
<dbReference type="Pfam" id="PF02732">
    <property type="entry name" value="ERCC4"/>
    <property type="match status" value="1"/>
</dbReference>
<feature type="region of interest" description="Disordered" evidence="17">
    <location>
        <begin position="910"/>
        <end position="929"/>
    </location>
</feature>
<dbReference type="PANTHER" id="PTHR13451">
    <property type="entry name" value="CLASS II CROSSOVER JUNCTION ENDONUCLEASE MUS81"/>
    <property type="match status" value="1"/>
</dbReference>
<feature type="compositionally biased region" description="Low complexity" evidence="17">
    <location>
        <begin position="361"/>
        <end position="370"/>
    </location>
</feature>
<dbReference type="InterPro" id="IPR036388">
    <property type="entry name" value="WH-like_DNA-bd_sf"/>
</dbReference>
<gene>
    <name evidence="20" type="ORF">A4X03_0g71</name>
    <name evidence="19" type="ORF">JKIAZH3_G8333</name>
</gene>
<feature type="region of interest" description="Disordered" evidence="17">
    <location>
        <begin position="502"/>
        <end position="551"/>
    </location>
</feature>
<keyword evidence="14" id="KW-0469">Meiosis</keyword>
<dbReference type="EC" id="3.1.22.-" evidence="16"/>
<dbReference type="InterPro" id="IPR027421">
    <property type="entry name" value="DNA_pol_lamdba_lyase_dom_sf"/>
</dbReference>
<dbReference type="InterPro" id="IPR011335">
    <property type="entry name" value="Restrct_endonuc-II-like"/>
</dbReference>
<keyword evidence="12 16" id="KW-0234">DNA repair</keyword>
<feature type="compositionally biased region" description="Low complexity" evidence="17">
    <location>
        <begin position="975"/>
        <end position="986"/>
    </location>
</feature>
<evidence type="ECO:0000256" key="5">
    <source>
        <dbReference type="ARBA" id="ARBA00022722"/>
    </source>
</evidence>
<evidence type="ECO:0000256" key="16">
    <source>
        <dbReference type="RuleBase" id="RU369042"/>
    </source>
</evidence>
<evidence type="ECO:0000256" key="8">
    <source>
        <dbReference type="ARBA" id="ARBA00022763"/>
    </source>
</evidence>
<protein>
    <recommendedName>
        <fullName evidence="4 16">Crossover junction endonuclease MUS81</fullName>
        <ecNumber evidence="16">3.1.22.-</ecNumber>
    </recommendedName>
</protein>
<dbReference type="EMBL" id="CAJHJG010006043">
    <property type="protein sequence ID" value="CAD6954540.1"/>
    <property type="molecule type" value="Genomic_DNA"/>
</dbReference>
<feature type="compositionally biased region" description="Polar residues" evidence="17">
    <location>
        <begin position="1281"/>
        <end position="1290"/>
    </location>
</feature>
<evidence type="ECO:0000256" key="7">
    <source>
        <dbReference type="ARBA" id="ARBA00022759"/>
    </source>
</evidence>
<dbReference type="InterPro" id="IPR042530">
    <property type="entry name" value="EME1/EME2_C"/>
</dbReference>
<dbReference type="InterPro" id="IPR047417">
    <property type="entry name" value="WHD_MUS81"/>
</dbReference>
<feature type="domain" description="ERCC4" evidence="18">
    <location>
        <begin position="1013"/>
        <end position="1134"/>
    </location>
</feature>
<dbReference type="Gene3D" id="3.40.50.10130">
    <property type="match status" value="1"/>
</dbReference>
<reference evidence="19" key="3">
    <citation type="submission" date="2020-10" db="EMBL/GenBank/DDBJ databases">
        <authorList>
            <person name="Sedaghatjoo S."/>
        </authorList>
    </citation>
    <scope>NUCLEOTIDE SEQUENCE</scope>
    <source>
        <strain evidence="19">AZH3</strain>
    </source>
</reference>
<dbReference type="SMART" id="SM00726">
    <property type="entry name" value="UIM"/>
    <property type="match status" value="2"/>
</dbReference>
<evidence type="ECO:0000256" key="2">
    <source>
        <dbReference type="ARBA" id="ARBA00004123"/>
    </source>
</evidence>
<dbReference type="InterPro" id="IPR033309">
    <property type="entry name" value="Mus81"/>
</dbReference>
<dbReference type="CDD" id="cd21036">
    <property type="entry name" value="WH_MUS81"/>
    <property type="match status" value="1"/>
</dbReference>
<dbReference type="GO" id="GO:0048257">
    <property type="term" value="F:3'-flap endonuclease activity"/>
    <property type="evidence" value="ECO:0007669"/>
    <property type="project" value="TreeGrafter"/>
</dbReference>
<comment type="subunit">
    <text evidence="16">Interacts with EME1.</text>
</comment>
<evidence type="ECO:0000256" key="13">
    <source>
        <dbReference type="ARBA" id="ARBA00023242"/>
    </source>
</evidence>
<feature type="compositionally biased region" description="Low complexity" evidence="17">
    <location>
        <begin position="120"/>
        <end position="135"/>
    </location>
</feature>
<feature type="compositionally biased region" description="Acidic residues" evidence="17">
    <location>
        <begin position="786"/>
        <end position="796"/>
    </location>
</feature>
<dbReference type="InterPro" id="IPR006166">
    <property type="entry name" value="ERCC4_domain"/>
</dbReference>
<sequence>MLPRAASGASASAGASTGAGLDAAEGPTSKTLWMAFLSEWATEANAKGSKAGHAYTKASYSIKHAEQDFAHPCELIALKGVGPTIVTKLTERLEQWCVLHHQIMPQRPAGAAAKGKKKATATATAASTGASSSSSVPKRKRAAIGADDRSNLRGSDDDLLGFGSGDNDSTDEDEQLRAAIAESLKDVRKGSAKDDVQPNKKAPKASTSKAKKPKAPAVPKTYVPNMRTGAYGILLGLHSQTPTIDDEVYLTKAQLIPLAQPWCDSDYIVSSKASGPGSRGGSSASSRIPASVTGAAGAAMSNVDPSRNGVAPPINYTAWSSMKTLVTKGLVYQTGNPPKYCLSEDGWELANEMKRVADGQPSAPSESSASPERRPEGRQRATLPAPAPGRGAGSSRQQAQSPVPQQPEPVRARAIPSGLRIPVTKPGLFSSSDPPSSSPQQVLMPESSRTTAASDRKGKGKQTAASTSAPEIVILSGDGTPEPDFGIDDDELAALLSASQETYQRSKVRAQPAPLPTLSSAPAKKRANPFGFDTDARNSQRSATWPQANESPLLDNFVENGLPLPGSQQDLAIAISDSDDEIPPPRTTTRNASRQTDSDKRGAKSVHNKGATAATVVIIDDDDEDEYAGDHTLDADRADDTIMDDLSSLRSARIKAHAQRSMSGPAANQLSLPTGPSAGPSTSYSRSYSDSLPSGIGGSLARPGESVQGALRREVRAGLALSPRSAAARRRQDAEDVVDQSAATARPRGKHGRLSQALPRREVGALGLGWQAQIQAEIGASQSQELDQDSEMDDVESQATVGRSAVASTSARPPRPIPAKRVESFDDDSDFDIEDIMRDVENGIAAKLGRAPEVGQLRRARAEASASAVRERSVQASSPVAEDGDELSDLEIMNAPPALVKSGVDIDRKESVPQARTRPRDSLPAVPQPLLPGMAVVSVAADSSFDMFDDAKSGLQERLLPPRSAASSSRLNPVASGSSATRGTTTNVPRKSSDWSAPAFSPHVWPAGSYEVILLLDTREIKHGSTTSTNRGPGTSLGVNETIRGPRCHLSDPLLDKGIPVEVRALELGDVVWIARRKGSAGTEEDEVVLDYIVERKRLVDLVQSIPDGRWKEQKFRLSLSGLSKVFYLIEDYDVEQQMRQWGPQIATAISSTQVIDGFFVQRTAGVEASLEWLRKMHQVICQTHQNKPLHVLPDAILSRPTYLRLQTYLRRTQPMTPHHITFASYRSLNAKNGSVTVGEVWARMLLCVRGMSEEKVGEVIRVWNTGRDWWEACKAVGFDGSTSSAQRNQPAAEEDWNAAEEDDDEHDQPENEEEEDEFSFSDDSLKQSSKAGKKKTTTSAGKNVAKKAIVGKNKTPAVPKASTSSRKANVMSRSAIEQGKALMSDRVGGMYTSALGMGASRDATAVAASMANYDSRKKIGNALSAKVWDVWRKDRYMKGI</sequence>
<keyword evidence="10 16" id="KW-0460">Magnesium</keyword>
<dbReference type="Proteomes" id="UP000077671">
    <property type="component" value="Unassembled WGS sequence"/>
</dbReference>
<feature type="compositionally biased region" description="Polar residues" evidence="17">
    <location>
        <begin position="394"/>
        <end position="403"/>
    </location>
</feature>
<evidence type="ECO:0000256" key="3">
    <source>
        <dbReference type="ARBA" id="ARBA00010015"/>
    </source>
</evidence>
<dbReference type="Proteomes" id="UP000836402">
    <property type="component" value="Unassembled WGS sequence"/>
</dbReference>
<dbReference type="SUPFAM" id="SSF47802">
    <property type="entry name" value="DNA polymerase beta, N-terminal domain-like"/>
    <property type="match status" value="1"/>
</dbReference>
<evidence type="ECO:0000256" key="17">
    <source>
        <dbReference type="SAM" id="MobiDB-lite"/>
    </source>
</evidence>
<keyword evidence="9 16" id="KW-0378">Hydrolase</keyword>
<feature type="region of interest" description="Disordered" evidence="17">
    <location>
        <begin position="1"/>
        <end position="22"/>
    </location>
</feature>
<dbReference type="Gene3D" id="1.10.150.110">
    <property type="entry name" value="DNA polymerase beta, N-terminal domain-like"/>
    <property type="match status" value="1"/>
</dbReference>
<feature type="region of interest" description="Disordered" evidence="17">
    <location>
        <begin position="576"/>
        <end position="609"/>
    </location>
</feature>
<dbReference type="EMBL" id="LWDD02000004">
    <property type="protein sequence ID" value="KAE8265724.1"/>
    <property type="molecule type" value="Genomic_DNA"/>
</dbReference>
<evidence type="ECO:0000256" key="4">
    <source>
        <dbReference type="ARBA" id="ARBA00017114"/>
    </source>
</evidence>
<feature type="region of interest" description="Disordered" evidence="17">
    <location>
        <begin position="108"/>
        <end position="172"/>
    </location>
</feature>
<feature type="compositionally biased region" description="Polar residues" evidence="17">
    <location>
        <begin position="660"/>
        <end position="674"/>
    </location>
</feature>
<dbReference type="Gene3D" id="1.10.10.10">
    <property type="entry name" value="Winged helix-like DNA-binding domain superfamily/Winged helix DNA-binding domain"/>
    <property type="match status" value="1"/>
</dbReference>
<dbReference type="SUPFAM" id="SSF52980">
    <property type="entry name" value="Restriction endonuclease-like"/>
    <property type="match status" value="1"/>
</dbReference>
<evidence type="ECO:0000256" key="6">
    <source>
        <dbReference type="ARBA" id="ARBA00022723"/>
    </source>
</evidence>
<feature type="compositionally biased region" description="Acidic residues" evidence="17">
    <location>
        <begin position="1293"/>
        <end position="1321"/>
    </location>
</feature>
<evidence type="ECO:0000313" key="19">
    <source>
        <dbReference type="EMBL" id="CAD6954540.1"/>
    </source>
</evidence>
<dbReference type="FunFam" id="3.40.50.10130:FF:000005">
    <property type="entry name" value="crossover junction endonuclease MUS81 isoform X1"/>
    <property type="match status" value="1"/>
</dbReference>
<feature type="compositionally biased region" description="Low complexity" evidence="17">
    <location>
        <begin position="430"/>
        <end position="439"/>
    </location>
</feature>
<feature type="compositionally biased region" description="Low complexity" evidence="17">
    <location>
        <begin position="510"/>
        <end position="522"/>
    </location>
</feature>
<comment type="caution">
    <text evidence="20">The sequence shown here is derived from an EMBL/GenBank/DDBJ whole genome shotgun (WGS) entry which is preliminary data.</text>
</comment>
<evidence type="ECO:0000256" key="14">
    <source>
        <dbReference type="ARBA" id="ARBA00023254"/>
    </source>
</evidence>
<dbReference type="Pfam" id="PF21136">
    <property type="entry name" value="WHD_MUS81"/>
    <property type="match status" value="1"/>
</dbReference>
<keyword evidence="7 16" id="KW-0255">Endonuclease</keyword>
<comment type="subcellular location">
    <subcellularLocation>
        <location evidence="2 16">Nucleus</location>
    </subcellularLocation>
</comment>
<dbReference type="Gene3D" id="1.10.150.670">
    <property type="entry name" value="Crossover junction endonuclease EME1, DNA-binding domain"/>
    <property type="match status" value="1"/>
</dbReference>
<dbReference type="InterPro" id="IPR047416">
    <property type="entry name" value="XPF_nuclease_Mus81"/>
</dbReference>